<feature type="region of interest" description="Disordered" evidence="2">
    <location>
        <begin position="16"/>
        <end position="41"/>
    </location>
</feature>
<evidence type="ECO:0000256" key="2">
    <source>
        <dbReference type="SAM" id="MobiDB-lite"/>
    </source>
</evidence>
<accession>A0A7S2S6F6</accession>
<protein>
    <submittedName>
        <fullName evidence="3">Uncharacterized protein</fullName>
    </submittedName>
</protein>
<dbReference type="PANTHER" id="PTHR45964:SF9">
    <property type="entry name" value="SULFOTRANSFERASE"/>
    <property type="match status" value="1"/>
</dbReference>
<feature type="compositionally biased region" description="Low complexity" evidence="2">
    <location>
        <begin position="21"/>
        <end position="35"/>
    </location>
</feature>
<name>A0A7S2S6F6_9STRA</name>
<evidence type="ECO:0000256" key="1">
    <source>
        <dbReference type="ARBA" id="ARBA00010236"/>
    </source>
</evidence>
<evidence type="ECO:0000313" key="3">
    <source>
        <dbReference type="EMBL" id="CAD9691008.1"/>
    </source>
</evidence>
<organism evidence="3">
    <name type="scientific">Mucochytrium quahogii</name>
    <dbReference type="NCBI Taxonomy" id="96639"/>
    <lineage>
        <taxon>Eukaryota</taxon>
        <taxon>Sar</taxon>
        <taxon>Stramenopiles</taxon>
        <taxon>Bigyra</taxon>
        <taxon>Labyrinthulomycetes</taxon>
        <taxon>Thraustochytrida</taxon>
        <taxon>Thraustochytriidae</taxon>
        <taxon>Mucochytrium</taxon>
    </lineage>
</organism>
<dbReference type="AlphaFoldDB" id="A0A7S2S6F6"/>
<sequence length="520" mass="59186">MELQKQFGENLVTRSLASSVRTRSPSSQASRSPCSRKGDEQSVFDKPRRFFQIAFIAMISFVILDRLFNAVGNLDKDRTSVVFLGSKGYKWRLVDGTNALESGSDNDIPYYKTQQNKTDDVMELLEEAYLVSKTPIYAALKKTDPRTNKYKLGFKRSTYLKDFIKDAEKTTEEDRTKIIQRDIKLLVEEARELLENITCIPAVCGDPFHLFSASVPKVVLASRPGSGNTWTRNLIRNGMRVYTGSVYSDFSLARGGFKGELLSKYSVKTGVVKSHYPLVSRPGGHYDGQGWSHGTIHVVRAPLDALLAECQRKRSKGPGGHTKALPEKYLKRTCTNFAISRSRSYNAAVRYWEKDTDSYGETFKDFTGNLRFKFVNGKPTFSLFYEDLSRDLQSALLHLFAALKYFYRNQMPSVYEATACALHSLKVTEKFHRKATTPKLFENRPDIVEPLCRKFRTYWNVHKWGECDGTLQKHRTDVTKIQPISIPSDFCDSTIEEKDTVRLDPLFEANTTRKSGDESP</sequence>
<gene>
    <name evidence="3" type="ORF">QSP1433_LOCUS10834</name>
</gene>
<reference evidence="3" key="1">
    <citation type="submission" date="2021-01" db="EMBL/GenBank/DDBJ databases">
        <authorList>
            <person name="Corre E."/>
            <person name="Pelletier E."/>
            <person name="Niang G."/>
            <person name="Scheremetjew M."/>
            <person name="Finn R."/>
            <person name="Kale V."/>
            <person name="Holt S."/>
            <person name="Cochrane G."/>
            <person name="Meng A."/>
            <person name="Brown T."/>
            <person name="Cohen L."/>
        </authorList>
    </citation>
    <scope>NUCLEOTIDE SEQUENCE</scope>
    <source>
        <strain evidence="3">NY070348D</strain>
    </source>
</reference>
<proteinExistence type="inferred from homology"/>
<dbReference type="InterPro" id="IPR051589">
    <property type="entry name" value="Sialate-O-sulfotransferase"/>
</dbReference>
<comment type="similarity">
    <text evidence="1">Belongs to the WSCD family.</text>
</comment>
<dbReference type="EMBL" id="HBHK01017205">
    <property type="protein sequence ID" value="CAD9691008.1"/>
    <property type="molecule type" value="Transcribed_RNA"/>
</dbReference>
<dbReference type="SUPFAM" id="SSF52540">
    <property type="entry name" value="P-loop containing nucleoside triphosphate hydrolases"/>
    <property type="match status" value="1"/>
</dbReference>
<dbReference type="PANTHER" id="PTHR45964">
    <property type="entry name" value="WSCD FAMILY MEMBER CG9164"/>
    <property type="match status" value="1"/>
</dbReference>
<dbReference type="Gene3D" id="3.40.50.300">
    <property type="entry name" value="P-loop containing nucleotide triphosphate hydrolases"/>
    <property type="match status" value="1"/>
</dbReference>
<dbReference type="InterPro" id="IPR027417">
    <property type="entry name" value="P-loop_NTPase"/>
</dbReference>